<dbReference type="Proteomes" id="UP000014760">
    <property type="component" value="Unassembled WGS sequence"/>
</dbReference>
<dbReference type="InterPro" id="IPR003595">
    <property type="entry name" value="Tyr_Pase_cat"/>
</dbReference>
<evidence type="ECO:0000256" key="7">
    <source>
        <dbReference type="ARBA" id="ARBA00022490"/>
    </source>
</evidence>
<dbReference type="Gene3D" id="2.60.40.1110">
    <property type="match status" value="1"/>
</dbReference>
<feature type="domain" description="Phosphatase tensin-type" evidence="24">
    <location>
        <begin position="14"/>
        <end position="185"/>
    </location>
</feature>
<dbReference type="Pfam" id="PF22785">
    <property type="entry name" value="Tc-R-P"/>
    <property type="match status" value="1"/>
</dbReference>
<dbReference type="GO" id="GO:0043491">
    <property type="term" value="P:phosphatidylinositol 3-kinase/protein kinase B signal transduction"/>
    <property type="evidence" value="ECO:0007669"/>
    <property type="project" value="TreeGrafter"/>
</dbReference>
<comment type="catalytic activity">
    <reaction evidence="12">
        <text>1,2-dihexadecanoyl-sn-glycero-3-phospho-(1D-myo-inositol-3,4,5-trisphosphate) + H2O = 1,2-dihexadecanoyl-sn-glycero-3-phospho-(1D-myo-inositol-4,5-bisphosphate) + phosphate</text>
        <dbReference type="Rhea" id="RHEA:43560"/>
        <dbReference type="ChEBI" id="CHEBI:15377"/>
        <dbReference type="ChEBI" id="CHEBI:43474"/>
        <dbReference type="ChEBI" id="CHEBI:83420"/>
        <dbReference type="ChEBI" id="CHEBI:83423"/>
    </reaction>
    <physiologicalReaction direction="left-to-right" evidence="12">
        <dbReference type="Rhea" id="RHEA:43561"/>
    </physiologicalReaction>
</comment>
<feature type="domain" description="C2 tensin-type" evidence="25">
    <location>
        <begin position="190"/>
        <end position="369"/>
    </location>
</feature>
<protein>
    <recommendedName>
        <fullName evidence="14">Phosphatidylinositol 3,4,5-trisphosphate 3-phosphatase and dual-specificity protein phosphatase PTEN</fullName>
        <ecNumber evidence="6">3.1.3.16</ecNumber>
        <ecNumber evidence="5">3.1.3.48</ecNumber>
        <ecNumber evidence="4">3.1.3.67</ecNumber>
    </recommendedName>
    <alternativeName>
        <fullName evidence="18">Inositol polyphosphate 3-phosphatase</fullName>
    </alternativeName>
</protein>
<comment type="catalytic activity">
    <reaction evidence="21">
        <text>O-phospho-L-tyrosyl-[protein] + H2O = L-tyrosyl-[protein] + phosphate</text>
        <dbReference type="Rhea" id="RHEA:10684"/>
        <dbReference type="Rhea" id="RHEA-COMP:10136"/>
        <dbReference type="Rhea" id="RHEA-COMP:20101"/>
        <dbReference type="ChEBI" id="CHEBI:15377"/>
        <dbReference type="ChEBI" id="CHEBI:43474"/>
        <dbReference type="ChEBI" id="CHEBI:46858"/>
        <dbReference type="ChEBI" id="CHEBI:61978"/>
        <dbReference type="EC" id="3.1.3.48"/>
    </reaction>
    <physiologicalReaction direction="left-to-right" evidence="21">
        <dbReference type="Rhea" id="RHEA:10685"/>
    </physiologicalReaction>
</comment>
<evidence type="ECO:0000256" key="4">
    <source>
        <dbReference type="ARBA" id="ARBA00013015"/>
    </source>
</evidence>
<comment type="catalytic activity">
    <reaction evidence="19">
        <text>O-phospho-L-seryl-[protein] + H2O = L-seryl-[protein] + phosphate</text>
        <dbReference type="Rhea" id="RHEA:20629"/>
        <dbReference type="Rhea" id="RHEA-COMP:9863"/>
        <dbReference type="Rhea" id="RHEA-COMP:11604"/>
        <dbReference type="ChEBI" id="CHEBI:15377"/>
        <dbReference type="ChEBI" id="CHEBI:29999"/>
        <dbReference type="ChEBI" id="CHEBI:43474"/>
        <dbReference type="ChEBI" id="CHEBI:83421"/>
        <dbReference type="EC" id="3.1.3.16"/>
    </reaction>
    <physiologicalReaction direction="left-to-right" evidence="19">
        <dbReference type="Rhea" id="RHEA:20630"/>
    </physiologicalReaction>
</comment>
<dbReference type="GO" id="GO:0043005">
    <property type="term" value="C:neuron projection"/>
    <property type="evidence" value="ECO:0007669"/>
    <property type="project" value="UniProtKB-SubCell"/>
</dbReference>
<dbReference type="PROSITE" id="PS51181">
    <property type="entry name" value="PPASE_TENSIN"/>
    <property type="match status" value="1"/>
</dbReference>
<sequence>MANKIKGLVSKNKRRYQEDGFDLDLSYIYPNIIAMGFPAEKLEGVYRNNIDDVVRFLEARHRDQYKVYNLCSERMYDTSKFHKRVAHFPFDDHHPPRLELIRPFCEDMDDWLSRNSQNVAVIHCKAGKGRTGVMICAYLLHCGRFKDAEEALRFYGDARTMDQKGVTIPSQRRYVNYYGQLIRRHLTYRPVTLQLRAIQFETIPNFNGGSCAPFFVIYHIKVKSFTSTVFEGAKKGESNLTMLLPQAQPVGGDIRIEFYNKPSKMMKKEKMFHFWFNTFFICYEERTQAALNGCDSDAASQPRNNNARHQNHTRDEGSVPPPPPPPLPMDESRTFTLTLSKRELDKANKDKQHKIYSAGFKVSPCSVAIILNNHYPSR</sequence>
<dbReference type="EC" id="3.1.3.48" evidence="5"/>
<accession>R7UIY8</accession>
<evidence type="ECO:0000313" key="28">
    <source>
        <dbReference type="Proteomes" id="UP000014760"/>
    </source>
</evidence>
<dbReference type="InterPro" id="IPR029021">
    <property type="entry name" value="Prot-tyrosine_phosphatase-like"/>
</dbReference>
<evidence type="ECO:0000256" key="17">
    <source>
        <dbReference type="ARBA" id="ARBA00043762"/>
    </source>
</evidence>
<dbReference type="InterPro" id="IPR035892">
    <property type="entry name" value="C2_domain_sf"/>
</dbReference>
<comment type="similarity">
    <text evidence="3">Belongs to the PTEN phosphatase protein family.</text>
</comment>
<evidence type="ECO:0000256" key="13">
    <source>
        <dbReference type="ARBA" id="ARBA00034268"/>
    </source>
</evidence>
<dbReference type="GO" id="GO:0050793">
    <property type="term" value="P:regulation of developmental process"/>
    <property type="evidence" value="ECO:0007669"/>
    <property type="project" value="UniProtKB-ARBA"/>
</dbReference>
<dbReference type="SMART" id="SM00404">
    <property type="entry name" value="PTPc_motif"/>
    <property type="match status" value="1"/>
</dbReference>
<evidence type="ECO:0000259" key="23">
    <source>
        <dbReference type="PROSITE" id="PS50056"/>
    </source>
</evidence>
<evidence type="ECO:0000313" key="27">
    <source>
        <dbReference type="EnsemblMetazoa" id="CapteP90711"/>
    </source>
</evidence>
<dbReference type="EnsemblMetazoa" id="CapteT90711">
    <property type="protein sequence ID" value="CapteP90711"/>
    <property type="gene ID" value="CapteG90711"/>
</dbReference>
<evidence type="ECO:0000256" key="15">
    <source>
        <dbReference type="ARBA" id="ARBA00043734"/>
    </source>
</evidence>
<dbReference type="GO" id="GO:0004722">
    <property type="term" value="F:protein serine/threonine phosphatase activity"/>
    <property type="evidence" value="ECO:0007669"/>
    <property type="project" value="UniProtKB-EC"/>
</dbReference>
<comment type="catalytic activity">
    <reaction evidence="13">
        <text>1,2-dioctanoyl-sn-glycero-3-phospho-(1D-myo-inositol-3,4,5-trisphosphate) + H2O = 1,2-dioctanoyl-sn-glycero-3-phospho-(1D-myo-inositol-4,5-bisphosphate) + phosphate</text>
        <dbReference type="Rhea" id="RHEA:43552"/>
        <dbReference type="ChEBI" id="CHEBI:15377"/>
        <dbReference type="ChEBI" id="CHEBI:43474"/>
        <dbReference type="ChEBI" id="CHEBI:83416"/>
        <dbReference type="ChEBI" id="CHEBI:83419"/>
    </reaction>
    <physiologicalReaction direction="left-to-right" evidence="13">
        <dbReference type="Rhea" id="RHEA:43553"/>
    </physiologicalReaction>
</comment>
<evidence type="ECO:0000256" key="3">
    <source>
        <dbReference type="ARBA" id="ARBA00007881"/>
    </source>
</evidence>
<evidence type="ECO:0000256" key="16">
    <source>
        <dbReference type="ARBA" id="ARBA00043760"/>
    </source>
</evidence>
<keyword evidence="28" id="KW-1185">Reference proteome</keyword>
<keyword evidence="7" id="KW-0963">Cytoplasm</keyword>
<dbReference type="InterPro" id="IPR051281">
    <property type="entry name" value="Dual-spec_lipid-protein_phosph"/>
</dbReference>
<dbReference type="Gene3D" id="3.90.190.10">
    <property type="entry name" value="Protein tyrosine phosphatase superfamily"/>
    <property type="match status" value="1"/>
</dbReference>
<feature type="compositionally biased region" description="Polar residues" evidence="22">
    <location>
        <begin position="298"/>
        <end position="308"/>
    </location>
</feature>
<proteinExistence type="inferred from homology"/>
<reference evidence="28" key="1">
    <citation type="submission" date="2012-12" db="EMBL/GenBank/DDBJ databases">
        <authorList>
            <person name="Hellsten U."/>
            <person name="Grimwood J."/>
            <person name="Chapman J.A."/>
            <person name="Shapiro H."/>
            <person name="Aerts A."/>
            <person name="Otillar R.P."/>
            <person name="Terry A.Y."/>
            <person name="Boore J.L."/>
            <person name="Simakov O."/>
            <person name="Marletaz F."/>
            <person name="Cho S.-J."/>
            <person name="Edsinger-Gonzales E."/>
            <person name="Havlak P."/>
            <person name="Kuo D.-H."/>
            <person name="Larsson T."/>
            <person name="Lv J."/>
            <person name="Arendt D."/>
            <person name="Savage R."/>
            <person name="Osoegawa K."/>
            <person name="de Jong P."/>
            <person name="Lindberg D.R."/>
            <person name="Seaver E.C."/>
            <person name="Weisblat D.A."/>
            <person name="Putnam N.H."/>
            <person name="Grigoriev I.V."/>
            <person name="Rokhsar D.S."/>
        </authorList>
    </citation>
    <scope>NUCLEOTIDE SEQUENCE</scope>
    <source>
        <strain evidence="28">I ESC-2004</strain>
    </source>
</reference>
<feature type="region of interest" description="Disordered" evidence="22">
    <location>
        <begin position="294"/>
        <end position="332"/>
    </location>
</feature>
<evidence type="ECO:0000256" key="21">
    <source>
        <dbReference type="ARBA" id="ARBA00051341"/>
    </source>
</evidence>
<dbReference type="GO" id="GO:0046856">
    <property type="term" value="P:phosphatidylinositol dephosphorylation"/>
    <property type="evidence" value="ECO:0007669"/>
    <property type="project" value="TreeGrafter"/>
</dbReference>
<dbReference type="EMBL" id="KB300556">
    <property type="protein sequence ID" value="ELU06519.1"/>
    <property type="molecule type" value="Genomic_DNA"/>
</dbReference>
<dbReference type="PROSITE" id="PS00383">
    <property type="entry name" value="TYR_PHOSPHATASE_1"/>
    <property type="match status" value="1"/>
</dbReference>
<evidence type="ECO:0000256" key="6">
    <source>
        <dbReference type="ARBA" id="ARBA00013081"/>
    </source>
</evidence>
<dbReference type="InterPro" id="IPR045101">
    <property type="entry name" value="PTP_PTEN"/>
</dbReference>
<dbReference type="InterPro" id="IPR014020">
    <property type="entry name" value="Tensin_C2-dom"/>
</dbReference>
<dbReference type="Pfam" id="PF10409">
    <property type="entry name" value="PTEN_C2"/>
    <property type="match status" value="1"/>
</dbReference>
<evidence type="ECO:0000256" key="22">
    <source>
        <dbReference type="SAM" id="MobiDB-lite"/>
    </source>
</evidence>
<gene>
    <name evidence="26" type="ORF">CAPTEDRAFT_90711</name>
</gene>
<keyword evidence="8" id="KW-0378">Hydrolase</keyword>
<keyword evidence="9" id="KW-0904">Protein phosphatase</keyword>
<dbReference type="OrthoDB" id="16692at2759"/>
<comment type="subcellular location">
    <subcellularLocation>
        <location evidence="1">Cell projection</location>
        <location evidence="1">Neuron projection</location>
    </subcellularLocation>
    <subcellularLocation>
        <location evidence="2">Cytoplasm</location>
    </subcellularLocation>
</comment>
<keyword evidence="11" id="KW-0966">Cell projection</keyword>
<evidence type="ECO:0000256" key="11">
    <source>
        <dbReference type="ARBA" id="ARBA00023273"/>
    </source>
</evidence>
<dbReference type="SMART" id="SM01326">
    <property type="entry name" value="PTEN_C2"/>
    <property type="match status" value="1"/>
</dbReference>
<dbReference type="HOGENOM" id="CLU_020105_5_0_1"/>
<dbReference type="GO" id="GO:0005634">
    <property type="term" value="C:nucleus"/>
    <property type="evidence" value="ECO:0007669"/>
    <property type="project" value="TreeGrafter"/>
</dbReference>
<dbReference type="SUPFAM" id="SSF49562">
    <property type="entry name" value="C2 domain (Calcium/lipid-binding domain, CaLB)"/>
    <property type="match status" value="1"/>
</dbReference>
<dbReference type="CDD" id="cd14509">
    <property type="entry name" value="PTP_PTEN"/>
    <property type="match status" value="1"/>
</dbReference>
<dbReference type="InterPro" id="IPR016130">
    <property type="entry name" value="Tyr_Pase_AS"/>
</dbReference>
<evidence type="ECO:0000256" key="2">
    <source>
        <dbReference type="ARBA" id="ARBA00004496"/>
    </source>
</evidence>
<dbReference type="GO" id="GO:0005829">
    <property type="term" value="C:cytosol"/>
    <property type="evidence" value="ECO:0007669"/>
    <property type="project" value="TreeGrafter"/>
</dbReference>
<dbReference type="PANTHER" id="PTHR12305:SF81">
    <property type="entry name" value="PHOSPHATIDYLINOSITOL 3,4,5-TRISPHOSPHATE 3-PHOSPHATASE AND DUAL-SPECIFICITY PROTEIN PHOSPHATASE PTEN"/>
    <property type="match status" value="1"/>
</dbReference>
<feature type="compositionally biased region" description="Pro residues" evidence="22">
    <location>
        <begin position="319"/>
        <end position="328"/>
    </location>
</feature>
<comment type="catalytic activity">
    <reaction evidence="16">
        <text>a 1,2-diacyl-sn-glycero-3-phospho-(1D-myo-inositol-3,4,5-trisphosphate) + H2O = a 1,2-diacyl-sn-glycero-3-phospho-(1D-myo-inositol-4,5-bisphosphate) + phosphate</text>
        <dbReference type="Rhea" id="RHEA:25017"/>
        <dbReference type="ChEBI" id="CHEBI:15377"/>
        <dbReference type="ChEBI" id="CHEBI:43474"/>
        <dbReference type="ChEBI" id="CHEBI:57836"/>
        <dbReference type="ChEBI" id="CHEBI:58456"/>
        <dbReference type="EC" id="3.1.3.67"/>
    </reaction>
    <physiologicalReaction direction="left-to-right" evidence="16">
        <dbReference type="Rhea" id="RHEA:25018"/>
    </physiologicalReaction>
</comment>
<dbReference type="FunFam" id="3.90.190.10:FF:000029">
    <property type="entry name" value="Phosphatidylinositol 3,4,5-trisphosphate 3-phosphatase and dual-specificity protein phosphatase PTEN"/>
    <property type="match status" value="1"/>
</dbReference>
<dbReference type="GO" id="GO:0008285">
    <property type="term" value="P:negative regulation of cell population proliferation"/>
    <property type="evidence" value="ECO:0007669"/>
    <property type="project" value="TreeGrafter"/>
</dbReference>
<dbReference type="GO" id="GO:0051896">
    <property type="term" value="P:regulation of phosphatidylinositol 3-kinase/protein kinase B signal transduction"/>
    <property type="evidence" value="ECO:0007669"/>
    <property type="project" value="TreeGrafter"/>
</dbReference>
<dbReference type="SUPFAM" id="SSF52799">
    <property type="entry name" value="(Phosphotyrosine protein) phosphatases II"/>
    <property type="match status" value="1"/>
</dbReference>
<evidence type="ECO:0000256" key="8">
    <source>
        <dbReference type="ARBA" id="ARBA00022801"/>
    </source>
</evidence>
<dbReference type="SMART" id="SM01301">
    <property type="entry name" value="PTPlike_phytase"/>
    <property type="match status" value="1"/>
</dbReference>
<evidence type="ECO:0000256" key="20">
    <source>
        <dbReference type="ARBA" id="ARBA00048832"/>
    </source>
</evidence>
<dbReference type="GO" id="GO:0005886">
    <property type="term" value="C:plasma membrane"/>
    <property type="evidence" value="ECO:0007669"/>
    <property type="project" value="TreeGrafter"/>
</dbReference>
<dbReference type="EC" id="3.1.3.67" evidence="4"/>
<evidence type="ECO:0000259" key="25">
    <source>
        <dbReference type="PROSITE" id="PS51182"/>
    </source>
</evidence>
<evidence type="ECO:0000256" key="18">
    <source>
        <dbReference type="ARBA" id="ARBA00044309"/>
    </source>
</evidence>
<evidence type="ECO:0000256" key="14">
    <source>
        <dbReference type="ARBA" id="ARBA00034338"/>
    </source>
</evidence>
<reference evidence="27" key="3">
    <citation type="submission" date="2015-06" db="UniProtKB">
        <authorList>
            <consortium name="EnsemblMetazoa"/>
        </authorList>
    </citation>
    <scope>IDENTIFICATION</scope>
</reference>
<evidence type="ECO:0000256" key="5">
    <source>
        <dbReference type="ARBA" id="ARBA00013064"/>
    </source>
</evidence>
<comment type="catalytic activity">
    <reaction evidence="15">
        <text>1D-myo-inositol 1,3,4,5-tetrakisphosphate + H2O = 1D-myo-inositol 1,4,5-trisphosphate + phosphate</text>
        <dbReference type="Rhea" id="RHEA:77155"/>
        <dbReference type="ChEBI" id="CHEBI:15377"/>
        <dbReference type="ChEBI" id="CHEBI:43474"/>
        <dbReference type="ChEBI" id="CHEBI:57895"/>
        <dbReference type="ChEBI" id="CHEBI:203600"/>
    </reaction>
    <physiologicalReaction direction="left-to-right" evidence="15">
        <dbReference type="Rhea" id="RHEA:77156"/>
    </physiologicalReaction>
</comment>
<dbReference type="InterPro" id="IPR029023">
    <property type="entry name" value="Tensin_phosphatase"/>
</dbReference>
<dbReference type="OMA" id="ITIPNMQ"/>
<dbReference type="AlphaFoldDB" id="R7UIY8"/>
<comment type="catalytic activity">
    <reaction evidence="17">
        <text>1D-myo-inositol 1,3,4,5,6-pentakisphosphate + H2O = 1D-myo-inositol 1,4,5,6-tetrakisphosphate + phosphate</text>
        <dbReference type="Rhea" id="RHEA:77143"/>
        <dbReference type="ChEBI" id="CHEBI:15377"/>
        <dbReference type="ChEBI" id="CHEBI:43474"/>
        <dbReference type="ChEBI" id="CHEBI:57627"/>
        <dbReference type="ChEBI" id="CHEBI:57733"/>
    </reaction>
    <physiologicalReaction direction="left-to-right" evidence="17">
        <dbReference type="Rhea" id="RHEA:77144"/>
    </physiologicalReaction>
</comment>
<dbReference type="FunCoup" id="R7UIY8">
    <property type="interactions" value="1921"/>
</dbReference>
<evidence type="ECO:0000259" key="24">
    <source>
        <dbReference type="PROSITE" id="PS51181"/>
    </source>
</evidence>
<dbReference type="STRING" id="283909.R7UIY8"/>
<evidence type="ECO:0000256" key="12">
    <source>
        <dbReference type="ARBA" id="ARBA00034256"/>
    </source>
</evidence>
<evidence type="ECO:0000256" key="1">
    <source>
        <dbReference type="ARBA" id="ARBA00004487"/>
    </source>
</evidence>
<comment type="catalytic activity">
    <reaction evidence="20">
        <text>O-phospho-L-threonyl-[protein] + H2O = L-threonyl-[protein] + phosphate</text>
        <dbReference type="Rhea" id="RHEA:47004"/>
        <dbReference type="Rhea" id="RHEA-COMP:11060"/>
        <dbReference type="Rhea" id="RHEA-COMP:11605"/>
        <dbReference type="ChEBI" id="CHEBI:15377"/>
        <dbReference type="ChEBI" id="CHEBI:30013"/>
        <dbReference type="ChEBI" id="CHEBI:43474"/>
        <dbReference type="ChEBI" id="CHEBI:61977"/>
        <dbReference type="EC" id="3.1.3.16"/>
    </reaction>
    <physiologicalReaction direction="left-to-right" evidence="20">
        <dbReference type="Rhea" id="RHEA:47005"/>
    </physiologicalReaction>
</comment>
<dbReference type="GO" id="GO:0004725">
    <property type="term" value="F:protein tyrosine phosphatase activity"/>
    <property type="evidence" value="ECO:0007669"/>
    <property type="project" value="UniProtKB-EC"/>
</dbReference>
<dbReference type="GO" id="GO:0016314">
    <property type="term" value="F:phosphatidylinositol-3,4,5-trisphosphate 3-phosphatase activity"/>
    <property type="evidence" value="ECO:0007669"/>
    <property type="project" value="UniProtKB-EC"/>
</dbReference>
<evidence type="ECO:0000256" key="9">
    <source>
        <dbReference type="ARBA" id="ARBA00022912"/>
    </source>
</evidence>
<organism evidence="26">
    <name type="scientific">Capitella teleta</name>
    <name type="common">Polychaete worm</name>
    <dbReference type="NCBI Taxonomy" id="283909"/>
    <lineage>
        <taxon>Eukaryota</taxon>
        <taxon>Metazoa</taxon>
        <taxon>Spiralia</taxon>
        <taxon>Lophotrochozoa</taxon>
        <taxon>Annelida</taxon>
        <taxon>Polychaeta</taxon>
        <taxon>Sedentaria</taxon>
        <taxon>Scolecida</taxon>
        <taxon>Capitellidae</taxon>
        <taxon>Capitella</taxon>
    </lineage>
</organism>
<keyword evidence="10" id="KW-0443">Lipid metabolism</keyword>
<dbReference type="InterPro" id="IPR000387">
    <property type="entry name" value="Tyr_Pase_dom"/>
</dbReference>
<dbReference type="PANTHER" id="PTHR12305">
    <property type="entry name" value="PHOSPHATASE WITH HOMOLOGY TO TENSIN"/>
    <property type="match status" value="1"/>
</dbReference>
<dbReference type="PROSITE" id="PS51182">
    <property type="entry name" value="C2_TENSIN"/>
    <property type="match status" value="1"/>
</dbReference>
<dbReference type="GO" id="GO:0048870">
    <property type="term" value="P:cell motility"/>
    <property type="evidence" value="ECO:0007669"/>
    <property type="project" value="TreeGrafter"/>
</dbReference>
<feature type="domain" description="Tyrosine specific protein phosphatases" evidence="23">
    <location>
        <begin position="95"/>
        <end position="159"/>
    </location>
</feature>
<dbReference type="EC" id="3.1.3.16" evidence="6"/>
<evidence type="ECO:0000313" key="26">
    <source>
        <dbReference type="EMBL" id="ELU06519.1"/>
    </source>
</evidence>
<name>R7UIY8_CAPTE</name>
<evidence type="ECO:0000256" key="19">
    <source>
        <dbReference type="ARBA" id="ARBA00047986"/>
    </source>
</evidence>
<dbReference type="EMBL" id="AMQN01007375">
    <property type="status" value="NOT_ANNOTATED_CDS"/>
    <property type="molecule type" value="Genomic_DNA"/>
</dbReference>
<reference evidence="26 28" key="2">
    <citation type="journal article" date="2013" name="Nature">
        <title>Insights into bilaterian evolution from three spiralian genomes.</title>
        <authorList>
            <person name="Simakov O."/>
            <person name="Marletaz F."/>
            <person name="Cho S.J."/>
            <person name="Edsinger-Gonzales E."/>
            <person name="Havlak P."/>
            <person name="Hellsten U."/>
            <person name="Kuo D.H."/>
            <person name="Larsson T."/>
            <person name="Lv J."/>
            <person name="Arendt D."/>
            <person name="Savage R."/>
            <person name="Osoegawa K."/>
            <person name="de Jong P."/>
            <person name="Grimwood J."/>
            <person name="Chapman J.A."/>
            <person name="Shapiro H."/>
            <person name="Aerts A."/>
            <person name="Otillar R.P."/>
            <person name="Terry A.Y."/>
            <person name="Boore J.L."/>
            <person name="Grigoriev I.V."/>
            <person name="Lindberg D.R."/>
            <person name="Seaver E.C."/>
            <person name="Weisblat D.A."/>
            <person name="Putnam N.H."/>
            <person name="Rokhsar D.S."/>
        </authorList>
    </citation>
    <scope>NUCLEOTIDE SEQUENCE</scope>
    <source>
        <strain evidence="26 28">I ESC-2004</strain>
    </source>
</reference>
<evidence type="ECO:0000256" key="10">
    <source>
        <dbReference type="ARBA" id="ARBA00023098"/>
    </source>
</evidence>
<dbReference type="PROSITE" id="PS50056">
    <property type="entry name" value="TYR_PHOSPHATASE_2"/>
    <property type="match status" value="1"/>
</dbReference>